<feature type="transmembrane region" description="Helical" evidence="1">
    <location>
        <begin position="66"/>
        <end position="86"/>
    </location>
</feature>
<organism evidence="3 4">
    <name type="scientific">Phyllobacterium pellucidum</name>
    <dbReference type="NCBI Taxonomy" id="2740464"/>
    <lineage>
        <taxon>Bacteria</taxon>
        <taxon>Pseudomonadati</taxon>
        <taxon>Pseudomonadota</taxon>
        <taxon>Alphaproteobacteria</taxon>
        <taxon>Hyphomicrobiales</taxon>
        <taxon>Phyllobacteriaceae</taxon>
        <taxon>Phyllobacterium</taxon>
    </lineage>
</organism>
<protein>
    <submittedName>
        <fullName evidence="3">HupE/UreJ family protein</fullName>
    </submittedName>
</protein>
<keyword evidence="4" id="KW-1185">Reference proteome</keyword>
<dbReference type="RefSeq" id="WP_174207591.1">
    <property type="nucleotide sequence ID" value="NZ_JABUMX010000001.1"/>
</dbReference>
<keyword evidence="1" id="KW-0472">Membrane</keyword>
<evidence type="ECO:0000313" key="3">
    <source>
        <dbReference type="EMBL" id="NTS29875.1"/>
    </source>
</evidence>
<dbReference type="EMBL" id="JABUMX010000001">
    <property type="protein sequence ID" value="NTS29875.1"/>
    <property type="molecule type" value="Genomic_DNA"/>
</dbReference>
<reference evidence="3 4" key="1">
    <citation type="submission" date="2020-05" db="EMBL/GenBank/DDBJ databases">
        <authorList>
            <person name="Kim M.K."/>
        </authorList>
    </citation>
    <scope>NUCLEOTIDE SEQUENCE [LARGE SCALE GENOMIC DNA]</scope>
    <source>
        <strain evidence="3 4">BT25</strain>
    </source>
</reference>
<evidence type="ECO:0000256" key="2">
    <source>
        <dbReference type="SAM" id="SignalP"/>
    </source>
</evidence>
<accession>A0A849VI54</accession>
<evidence type="ECO:0000313" key="4">
    <source>
        <dbReference type="Proteomes" id="UP000550508"/>
    </source>
</evidence>
<feature type="transmembrane region" description="Helical" evidence="1">
    <location>
        <begin position="145"/>
        <end position="168"/>
    </location>
</feature>
<feature type="transmembrane region" description="Helical" evidence="1">
    <location>
        <begin position="92"/>
        <end position="109"/>
    </location>
</feature>
<keyword evidence="1" id="KW-0812">Transmembrane</keyword>
<sequence length="200" mass="19739">MPALRTFKIAVALAGSLLPSLAHAHVGLGDTGGFVHGFAHPLTGLDHILAMVLVGILAVQMGGRALWLLPLAFIGMMSAGAALGFAGLGLPFVEVGIAASVIVLGAAVAFEVRPPVAVAVALAGLFATFHGHAHGAEMPMNVAGYAYGAGFIAATAILHLAGITLGLGVAKFGERFGPNLVRIVGAIAAAAGLGILGGAI</sequence>
<feature type="chain" id="PRO_5032479135" evidence="2">
    <location>
        <begin position="25"/>
        <end position="200"/>
    </location>
</feature>
<keyword evidence="2" id="KW-0732">Signal</keyword>
<feature type="transmembrane region" description="Helical" evidence="1">
    <location>
        <begin position="34"/>
        <end position="59"/>
    </location>
</feature>
<dbReference type="Proteomes" id="UP000550508">
    <property type="component" value="Unassembled WGS sequence"/>
</dbReference>
<gene>
    <name evidence="3" type="ORF">HQ945_01290</name>
</gene>
<feature type="transmembrane region" description="Helical" evidence="1">
    <location>
        <begin position="116"/>
        <end position="133"/>
    </location>
</feature>
<evidence type="ECO:0000256" key="1">
    <source>
        <dbReference type="SAM" id="Phobius"/>
    </source>
</evidence>
<dbReference type="InterPro" id="IPR007038">
    <property type="entry name" value="HupE_UreJ"/>
</dbReference>
<proteinExistence type="predicted"/>
<keyword evidence="1" id="KW-1133">Transmembrane helix</keyword>
<comment type="caution">
    <text evidence="3">The sequence shown here is derived from an EMBL/GenBank/DDBJ whole genome shotgun (WGS) entry which is preliminary data.</text>
</comment>
<feature type="transmembrane region" description="Helical" evidence="1">
    <location>
        <begin position="180"/>
        <end position="199"/>
    </location>
</feature>
<name>A0A849VI54_9HYPH</name>
<dbReference type="Pfam" id="PF04955">
    <property type="entry name" value="HupE_UreJ"/>
    <property type="match status" value="1"/>
</dbReference>
<feature type="signal peptide" evidence="2">
    <location>
        <begin position="1"/>
        <end position="24"/>
    </location>
</feature>
<dbReference type="AlphaFoldDB" id="A0A849VI54"/>
<dbReference type="PIRSF" id="PIRSF016919">
    <property type="entry name" value="HupE_UreJ"/>
    <property type="match status" value="1"/>
</dbReference>